<proteinExistence type="predicted"/>
<sequence>MIEHLNRDCFCISLDREALARALESELGQPGLYALVRERNPHMFSAQPVFVASRHARRMREIVQAVETVAALPGYQRAVLAEAPAAALHDPGNPGVFLGFDFHLEADTLHLIEINTNPGGALLSAALARAQRACCDDMQGMVPTAAVVDAFESDIVAMFLREWKQAGHEGRPRRIAIVDTAPQDQYLYAEFLLFARLFERAGMHAVVAAPGALHRDAGRLWHGTEPVDLVYNRLTDFALDEAAHAALRQAYERDEVVLTPHPRAHALYADKRNLALLGDAGRLCELGADPATAALLAAHIPQTEIVTPHNAERLWSQRRGLFFKPWAGFGSRAAYRGAKLTKGVWDDIVSNPYVAQALSPPGERHIGDAAAPLSLKFDLRVYADVGHVMWFSARLYQGQTTNFRTPGGGFAPVYTEPEGEAAARLSRKRRAAPKFS</sequence>
<comment type="caution">
    <text evidence="1">The sequence shown here is derived from an EMBL/GenBank/DDBJ whole genome shotgun (WGS) entry which is preliminary data.</text>
</comment>
<dbReference type="EMBL" id="MLJW01000218">
    <property type="protein sequence ID" value="OIQ92952.1"/>
    <property type="molecule type" value="Genomic_DNA"/>
</dbReference>
<name>A0A1J5RA66_9ZZZZ</name>
<accession>A0A1J5RA66</accession>
<dbReference type="AlphaFoldDB" id="A0A1J5RA66"/>
<protein>
    <submittedName>
        <fullName evidence="1">Uncharacterized protein</fullName>
    </submittedName>
</protein>
<reference evidence="1" key="1">
    <citation type="submission" date="2016-10" db="EMBL/GenBank/DDBJ databases">
        <title>Sequence of Gallionella enrichment culture.</title>
        <authorList>
            <person name="Poehlein A."/>
            <person name="Muehling M."/>
            <person name="Daniel R."/>
        </authorList>
    </citation>
    <scope>NUCLEOTIDE SEQUENCE</scope>
</reference>
<organism evidence="1">
    <name type="scientific">mine drainage metagenome</name>
    <dbReference type="NCBI Taxonomy" id="410659"/>
    <lineage>
        <taxon>unclassified sequences</taxon>
        <taxon>metagenomes</taxon>
        <taxon>ecological metagenomes</taxon>
    </lineage>
</organism>
<dbReference type="SUPFAM" id="SSF56059">
    <property type="entry name" value="Glutathione synthetase ATP-binding domain-like"/>
    <property type="match status" value="1"/>
</dbReference>
<evidence type="ECO:0000313" key="1">
    <source>
        <dbReference type="EMBL" id="OIQ92952.1"/>
    </source>
</evidence>
<gene>
    <name evidence="1" type="ORF">GALL_250790</name>
</gene>